<accession>A0A1T4XTB5</accession>
<proteinExistence type="predicted"/>
<dbReference type="GO" id="GO:0000160">
    <property type="term" value="P:phosphorelay signal transduction system"/>
    <property type="evidence" value="ECO:0007669"/>
    <property type="project" value="InterPro"/>
</dbReference>
<dbReference type="SMART" id="SM00448">
    <property type="entry name" value="REC"/>
    <property type="match status" value="1"/>
</dbReference>
<dbReference type="InterPro" id="IPR011006">
    <property type="entry name" value="CheY-like_superfamily"/>
</dbReference>
<keyword evidence="1 2" id="KW-0597">Phosphoprotein</keyword>
<evidence type="ECO:0000259" key="3">
    <source>
        <dbReference type="PROSITE" id="PS50110"/>
    </source>
</evidence>
<evidence type="ECO:0000313" key="5">
    <source>
        <dbReference type="Proteomes" id="UP000190027"/>
    </source>
</evidence>
<dbReference type="Gene3D" id="3.40.50.2300">
    <property type="match status" value="1"/>
</dbReference>
<sequence>MTGNTNIRILVVDDSSAIRRIIISALKELGFRNVLEAGDGAQALEVLQSHTIQLILSDYKMPRMSGMELLEKVRASEEHRNIPFIMVTAEAQKEAVVEAVQKGVNGYIVKPFKSDALGRKILQVLG</sequence>
<name>A0A1T4XTB5_9BACT</name>
<dbReference type="InterPro" id="IPR001789">
    <property type="entry name" value="Sig_transdc_resp-reg_receiver"/>
</dbReference>
<evidence type="ECO:0000256" key="2">
    <source>
        <dbReference type="PROSITE-ProRule" id="PRU00169"/>
    </source>
</evidence>
<dbReference type="Pfam" id="PF00072">
    <property type="entry name" value="Response_reg"/>
    <property type="match status" value="1"/>
</dbReference>
<dbReference type="RefSeq" id="WP_078717981.1">
    <property type="nucleotide sequence ID" value="NZ_FUYC01000016.1"/>
</dbReference>
<dbReference type="Proteomes" id="UP000190027">
    <property type="component" value="Unassembled WGS sequence"/>
</dbReference>
<evidence type="ECO:0000313" key="4">
    <source>
        <dbReference type="EMBL" id="SKA92653.1"/>
    </source>
</evidence>
<protein>
    <submittedName>
        <fullName evidence="4">Two-component system, chemotaxis family, response regulator CheY</fullName>
    </submittedName>
</protein>
<dbReference type="SUPFAM" id="SSF52172">
    <property type="entry name" value="CheY-like"/>
    <property type="match status" value="1"/>
</dbReference>
<organism evidence="4 5">
    <name type="scientific">Paucidesulfovibrio gracilis DSM 16080</name>
    <dbReference type="NCBI Taxonomy" id="1121449"/>
    <lineage>
        <taxon>Bacteria</taxon>
        <taxon>Pseudomonadati</taxon>
        <taxon>Thermodesulfobacteriota</taxon>
        <taxon>Desulfovibrionia</taxon>
        <taxon>Desulfovibrionales</taxon>
        <taxon>Desulfovibrionaceae</taxon>
        <taxon>Paucidesulfovibrio</taxon>
    </lineage>
</organism>
<feature type="domain" description="Response regulatory" evidence="3">
    <location>
        <begin position="8"/>
        <end position="125"/>
    </location>
</feature>
<dbReference type="STRING" id="1121449.SAMN02745704_02436"/>
<dbReference type="InterPro" id="IPR050595">
    <property type="entry name" value="Bact_response_regulator"/>
</dbReference>
<dbReference type="PANTHER" id="PTHR44591:SF25">
    <property type="entry name" value="CHEMOTAXIS TWO-COMPONENT RESPONSE REGULATOR"/>
    <property type="match status" value="1"/>
</dbReference>
<dbReference type="AlphaFoldDB" id="A0A1T4XTB5"/>
<dbReference type="EMBL" id="FUYC01000016">
    <property type="protein sequence ID" value="SKA92653.1"/>
    <property type="molecule type" value="Genomic_DNA"/>
</dbReference>
<dbReference type="OrthoDB" id="9786548at2"/>
<dbReference type="PANTHER" id="PTHR44591">
    <property type="entry name" value="STRESS RESPONSE REGULATOR PROTEIN 1"/>
    <property type="match status" value="1"/>
</dbReference>
<dbReference type="PROSITE" id="PS50110">
    <property type="entry name" value="RESPONSE_REGULATORY"/>
    <property type="match status" value="1"/>
</dbReference>
<feature type="modified residue" description="4-aspartylphosphate" evidence="2">
    <location>
        <position position="58"/>
    </location>
</feature>
<gene>
    <name evidence="4" type="ORF">SAMN02745704_02436</name>
</gene>
<evidence type="ECO:0000256" key="1">
    <source>
        <dbReference type="ARBA" id="ARBA00022553"/>
    </source>
</evidence>
<reference evidence="4 5" key="1">
    <citation type="submission" date="2017-02" db="EMBL/GenBank/DDBJ databases">
        <authorList>
            <person name="Peterson S.W."/>
        </authorList>
    </citation>
    <scope>NUCLEOTIDE SEQUENCE [LARGE SCALE GENOMIC DNA]</scope>
    <source>
        <strain evidence="4 5">DSM 16080</strain>
    </source>
</reference>
<keyword evidence="5" id="KW-1185">Reference proteome</keyword>